<protein>
    <submittedName>
        <fullName evidence="1">Uncharacterized protein</fullName>
    </submittedName>
</protein>
<reference evidence="2" key="1">
    <citation type="journal article" date="2020" name="Microorganisms">
        <title>Complete Genome of a Member of a New Bacterial Lineage in the Microgenomates Group Reveals an Unusual Nucleotide Composition Disparity Between Two Strands of DNA and Limited Metabolic Potential.</title>
        <authorList>
            <person name="Kadnikov V.V."/>
            <person name="Mardanov A.V."/>
            <person name="Beletsky A.V."/>
            <person name="Karnachuk O.V."/>
            <person name="Ravin N.V."/>
        </authorList>
    </citation>
    <scope>NUCLEOTIDE SEQUENCE [LARGE SCALE GENOMIC DNA]</scope>
</reference>
<name>A0A857N541_9BACT</name>
<proteinExistence type="predicted"/>
<evidence type="ECO:0000313" key="1">
    <source>
        <dbReference type="EMBL" id="QHO63094.1"/>
    </source>
</evidence>
<dbReference type="Proteomes" id="UP000463983">
    <property type="component" value="Chromosome"/>
</dbReference>
<gene>
    <name evidence="1" type="ORF">MICH65_0113</name>
</gene>
<keyword evidence="2" id="KW-1185">Reference proteome</keyword>
<dbReference type="AlphaFoldDB" id="A0A857N541"/>
<accession>A0A857N541</accession>
<organism evidence="1 2">
    <name type="scientific">Candidatus Chazhemtobacterium aquaticus</name>
    <dbReference type="NCBI Taxonomy" id="2715735"/>
    <lineage>
        <taxon>Bacteria</taxon>
        <taxon>Candidatus Chazhemtobacteraceae</taxon>
        <taxon>Candidatus Chazhemtobacterium</taxon>
    </lineage>
</organism>
<sequence>MGGSMIWRSRRFDYLGGDGATKANIVVSRVVGRIVQVEGEDTGIGSVVPIGSP</sequence>
<dbReference type="EMBL" id="CP047901">
    <property type="protein sequence ID" value="QHO63094.1"/>
    <property type="molecule type" value="Genomic_DNA"/>
</dbReference>
<dbReference type="KEGG" id="caqa:MICH65_0113"/>
<evidence type="ECO:0000313" key="2">
    <source>
        <dbReference type="Proteomes" id="UP000463983"/>
    </source>
</evidence>